<evidence type="ECO:0000259" key="2">
    <source>
        <dbReference type="PROSITE" id="PS50110"/>
    </source>
</evidence>
<name>A0ABU3CDH5_9FLAO</name>
<sequence length="131" mass="15133">MKKIDITCIIDDDPIFVFGAKKIMQLGNFCNSFMVFHKGEEAINKLRPIILANAKVPDIILLDLNMPVMDGWQFLDEFIKIPSRKEILIYIVSSSIDPQDVERAKSYDHISNYLVKPISIEELQKILQKEH</sequence>
<dbReference type="RefSeq" id="WP_311536009.1">
    <property type="nucleotide sequence ID" value="NZ_JAVRHQ010000025.1"/>
</dbReference>
<feature type="domain" description="Response regulatory" evidence="2">
    <location>
        <begin position="6"/>
        <end position="131"/>
    </location>
</feature>
<dbReference type="InterPro" id="IPR052893">
    <property type="entry name" value="TCS_response_regulator"/>
</dbReference>
<protein>
    <submittedName>
        <fullName evidence="3">Response regulator</fullName>
    </submittedName>
</protein>
<keyword evidence="4" id="KW-1185">Reference proteome</keyword>
<organism evidence="3 4">
    <name type="scientific">Autumnicola tepida</name>
    <dbReference type="NCBI Taxonomy" id="3075595"/>
    <lineage>
        <taxon>Bacteria</taxon>
        <taxon>Pseudomonadati</taxon>
        <taxon>Bacteroidota</taxon>
        <taxon>Flavobacteriia</taxon>
        <taxon>Flavobacteriales</taxon>
        <taxon>Flavobacteriaceae</taxon>
        <taxon>Autumnicola</taxon>
    </lineage>
</organism>
<reference evidence="3 4" key="1">
    <citation type="submission" date="2023-09" db="EMBL/GenBank/DDBJ databases">
        <authorList>
            <person name="Rey-Velasco X."/>
        </authorList>
    </citation>
    <scope>NUCLEOTIDE SEQUENCE [LARGE SCALE GENOMIC DNA]</scope>
    <source>
        <strain evidence="3 4">F363</strain>
    </source>
</reference>
<dbReference type="PANTHER" id="PTHR44520:SF2">
    <property type="entry name" value="RESPONSE REGULATOR RCP1"/>
    <property type="match status" value="1"/>
</dbReference>
<dbReference type="SMART" id="SM00448">
    <property type="entry name" value="REC"/>
    <property type="match status" value="1"/>
</dbReference>
<dbReference type="Proteomes" id="UP001262889">
    <property type="component" value="Unassembled WGS sequence"/>
</dbReference>
<proteinExistence type="predicted"/>
<evidence type="ECO:0000256" key="1">
    <source>
        <dbReference type="PROSITE-ProRule" id="PRU00169"/>
    </source>
</evidence>
<dbReference type="InterPro" id="IPR011006">
    <property type="entry name" value="CheY-like_superfamily"/>
</dbReference>
<comment type="caution">
    <text evidence="3">The sequence shown here is derived from an EMBL/GenBank/DDBJ whole genome shotgun (WGS) entry which is preliminary data.</text>
</comment>
<feature type="modified residue" description="4-aspartylphosphate" evidence="1">
    <location>
        <position position="63"/>
    </location>
</feature>
<dbReference type="Gene3D" id="3.40.50.2300">
    <property type="match status" value="1"/>
</dbReference>
<accession>A0ABU3CDH5</accession>
<evidence type="ECO:0000313" key="3">
    <source>
        <dbReference type="EMBL" id="MDT0644393.1"/>
    </source>
</evidence>
<dbReference type="EMBL" id="JAVRHQ010000025">
    <property type="protein sequence ID" value="MDT0644393.1"/>
    <property type="molecule type" value="Genomic_DNA"/>
</dbReference>
<dbReference type="PROSITE" id="PS50110">
    <property type="entry name" value="RESPONSE_REGULATORY"/>
    <property type="match status" value="1"/>
</dbReference>
<evidence type="ECO:0000313" key="4">
    <source>
        <dbReference type="Proteomes" id="UP001262889"/>
    </source>
</evidence>
<gene>
    <name evidence="3" type="ORF">RM553_16260</name>
</gene>
<dbReference type="InterPro" id="IPR001789">
    <property type="entry name" value="Sig_transdc_resp-reg_receiver"/>
</dbReference>
<dbReference type="SUPFAM" id="SSF52172">
    <property type="entry name" value="CheY-like"/>
    <property type="match status" value="1"/>
</dbReference>
<keyword evidence="1" id="KW-0597">Phosphoprotein</keyword>
<dbReference type="Pfam" id="PF00072">
    <property type="entry name" value="Response_reg"/>
    <property type="match status" value="1"/>
</dbReference>
<dbReference type="PANTHER" id="PTHR44520">
    <property type="entry name" value="RESPONSE REGULATOR RCP1-RELATED"/>
    <property type="match status" value="1"/>
</dbReference>